<accession>A0A2G9LJR3</accession>
<accession>A0A2H9P900</accession>
<evidence type="ECO:0000313" key="9">
    <source>
        <dbReference type="Proteomes" id="UP000228874"/>
    </source>
</evidence>
<dbReference type="EMBL" id="PFFF01000041">
    <property type="protein sequence ID" value="PIV89642.1"/>
    <property type="molecule type" value="Genomic_DNA"/>
</dbReference>
<dbReference type="AlphaFoldDB" id="A0A2G9LJR3"/>
<evidence type="ECO:0000313" key="11">
    <source>
        <dbReference type="Proteomes" id="UP000229789"/>
    </source>
</evidence>
<gene>
    <name evidence="8" type="ORF">CO072_01855</name>
    <name evidence="4" type="ORF">COS22_02040</name>
    <name evidence="3" type="ORF">COS45_00225</name>
    <name evidence="5" type="ORF">COW47_01960</name>
    <name evidence="2" type="ORF">COW69_00090</name>
    <name evidence="7" type="ORF">COY63_00385</name>
    <name evidence="6" type="ORF">COZ66_01565</name>
</gene>
<accession>A0A2H9M2Z8</accession>
<organism evidence="2 11">
    <name type="scientific">Huberarchaeum crystalense</name>
    <dbReference type="NCBI Taxonomy" id="2014257"/>
    <lineage>
        <taxon>Archaea</taxon>
        <taxon>Candidatus Huberarchaeota</taxon>
        <taxon>Candidatus Huberarchaeia</taxon>
        <taxon>Candidatus Huberarchaeales</taxon>
        <taxon>Candidatus Huberarchaeaceae</taxon>
        <taxon>Candidatus Huberarchaeum</taxon>
    </lineage>
</organism>
<protein>
    <submittedName>
        <fullName evidence="2">Uncharacterized protein</fullName>
    </submittedName>
</protein>
<keyword evidence="1" id="KW-1133">Transmembrane helix</keyword>
<dbReference type="Proteomes" id="UP000228989">
    <property type="component" value="Unassembled WGS sequence"/>
</dbReference>
<dbReference type="EMBL" id="PCUF01000001">
    <property type="protein sequence ID" value="PIN66786.1"/>
    <property type="molecule type" value="Genomic_DNA"/>
</dbReference>
<dbReference type="Proteomes" id="UP000229789">
    <property type="component" value="Unassembled WGS sequence"/>
</dbReference>
<dbReference type="EMBL" id="PFIH01000037">
    <property type="protein sequence ID" value="PIX28059.1"/>
    <property type="molecule type" value="Genomic_DNA"/>
</dbReference>
<accession>A0A2H9M741</accession>
<evidence type="ECO:0000313" key="6">
    <source>
        <dbReference type="EMBL" id="PIX28059.1"/>
    </source>
</evidence>
<name>A0A2G9LJR3_HUBC1</name>
<evidence type="ECO:0000313" key="3">
    <source>
        <dbReference type="EMBL" id="PIV13962.1"/>
    </source>
</evidence>
<evidence type="ECO:0000313" key="2">
    <source>
        <dbReference type="EMBL" id="PIN66786.1"/>
    </source>
</evidence>
<dbReference type="Proteomes" id="UP000230713">
    <property type="component" value="Unassembled WGS sequence"/>
</dbReference>
<sequence>MVFTKTNGLNARGEVSSHVIFYMIVMIIVLVLVLYFTIPTFQGFVKQFFQEQDFAFTKSNVERAKMVCETTLISCTGRQSSDFVTALNMANTTRYQLCLSAVATTCEHLRLGKDGCNVTALKAGIYDISDIAEDKFIELCDQFYHDKIKCKYVCNKNNILTYDCVGEDGTTTFSKGSECPKK</sequence>
<reference evidence="2 11" key="2">
    <citation type="submission" date="2017-09" db="EMBL/GenBank/DDBJ databases">
        <title>Depth-based differentiation of microbial function through sediment-hosted aquifers and enrichment of novel symbionts in the deep terrestrial subsurface.</title>
        <authorList>
            <person name="Probst A.J."/>
            <person name="Ladd B."/>
            <person name="Jarett J.K."/>
            <person name="Geller-Mcgrath D.E."/>
            <person name="Sieber C.M."/>
            <person name="Emerson J.B."/>
            <person name="Anantharaman K."/>
            <person name="Thomas B.C."/>
            <person name="Malmstrom R."/>
            <person name="Stieglmeier M."/>
            <person name="Klingl A."/>
            <person name="Woyke T."/>
            <person name="Ryan C.M."/>
            <person name="Banfield J.F."/>
        </authorList>
    </citation>
    <scope>NUCLEOTIDE SEQUENCE [LARGE SCALE GENOMIC DNA]</scope>
    <source>
        <strain evidence="4">CG02_land_8_20_14_3_00_31_209</strain>
        <strain evidence="3">CG03_land_8_20_14_0_80_31_114</strain>
        <strain evidence="5">CG17_big_fil_post_rev_8_21_14_2_50_31_73</strain>
        <strain evidence="2">CG18_big_fil_WC_8_21_14_2_50_31_19</strain>
        <strain evidence="7">CG_4_10_14_0_8_um_filter_31_133</strain>
        <strain evidence="6">CG_4_8_14_3_um_filter</strain>
        <strain evidence="8">CG_4_9_14_0_8_um_filter_31_21</strain>
    </source>
</reference>
<proteinExistence type="predicted"/>
<evidence type="ECO:0000313" key="4">
    <source>
        <dbReference type="EMBL" id="PIV46323.1"/>
    </source>
</evidence>
<dbReference type="EMBL" id="PEUT01000001">
    <property type="protein sequence ID" value="PIV13962.1"/>
    <property type="molecule type" value="Genomic_DNA"/>
</dbReference>
<dbReference type="Proteomes" id="UP000228874">
    <property type="component" value="Unassembled WGS sequence"/>
</dbReference>
<dbReference type="Proteomes" id="UP000231449">
    <property type="component" value="Unassembled WGS sequence"/>
</dbReference>
<evidence type="ECO:0000313" key="8">
    <source>
        <dbReference type="EMBL" id="PJC01271.1"/>
    </source>
</evidence>
<reference evidence="9 10" key="1">
    <citation type="submission" date="2017-09" db="EMBL/GenBank/DDBJ databases">
        <title>Depth-based differentiation of microbial function through sediment-hosted aquifers and enrichment of novel symbionts in the deep terrestrial subsurface.</title>
        <authorList>
            <person name="Probst A.J."/>
            <person name="Ladd B."/>
            <person name="Jarett J.K."/>
            <person name="Geller-Mcgrath D.E."/>
            <person name="Sieber C.M.K."/>
            <person name="Emerson J.B."/>
            <person name="Anantharaman K."/>
            <person name="Thomas B.C."/>
            <person name="Malmstrom R."/>
            <person name="Stieglmeier M."/>
            <person name="Klingl A."/>
            <person name="Woyke T."/>
            <person name="Ryan C.M."/>
            <person name="Banfield J.F."/>
        </authorList>
    </citation>
    <scope>NUCLEOTIDE SEQUENCE [LARGE SCALE GENOMIC DNA]</scope>
</reference>
<keyword evidence="1" id="KW-0472">Membrane</keyword>
<keyword evidence="1" id="KW-0812">Transmembrane</keyword>
<dbReference type="EMBL" id="PFMG01000015">
    <property type="protein sequence ID" value="PIY99976.1"/>
    <property type="molecule type" value="Genomic_DNA"/>
</dbReference>
<evidence type="ECO:0000256" key="1">
    <source>
        <dbReference type="SAM" id="Phobius"/>
    </source>
</evidence>
<evidence type="ECO:0000313" key="10">
    <source>
        <dbReference type="Proteomes" id="UP000228989"/>
    </source>
</evidence>
<accession>A0A2H9MMM6</accession>
<dbReference type="EMBL" id="PETW01000036">
    <property type="protein sequence ID" value="PIV46323.1"/>
    <property type="molecule type" value="Genomic_DNA"/>
</dbReference>
<accession>A0A2H9N2C4</accession>
<evidence type="ECO:0000313" key="7">
    <source>
        <dbReference type="EMBL" id="PIY99976.1"/>
    </source>
</evidence>
<feature type="transmembrane region" description="Helical" evidence="1">
    <location>
        <begin position="20"/>
        <end position="38"/>
    </location>
</feature>
<evidence type="ECO:0000313" key="5">
    <source>
        <dbReference type="EMBL" id="PIV89642.1"/>
    </source>
</evidence>
<dbReference type="Proteomes" id="UP000231232">
    <property type="component" value="Unassembled WGS sequence"/>
</dbReference>
<accession>A0A2H9RCV0</accession>
<dbReference type="Proteomes" id="UP000230477">
    <property type="component" value="Unassembled WGS sequence"/>
</dbReference>
<dbReference type="EMBL" id="PFSX01000046">
    <property type="protein sequence ID" value="PJC01271.1"/>
    <property type="molecule type" value="Genomic_DNA"/>
</dbReference>
<comment type="caution">
    <text evidence="2">The sequence shown here is derived from an EMBL/GenBank/DDBJ whole genome shotgun (WGS) entry which is preliminary data.</text>
</comment>